<dbReference type="GeneID" id="80914770"/>
<feature type="compositionally biased region" description="Low complexity" evidence="1">
    <location>
        <begin position="321"/>
        <end position="332"/>
    </location>
</feature>
<evidence type="ECO:0000313" key="2">
    <source>
        <dbReference type="EMBL" id="KAJ4347300.1"/>
    </source>
</evidence>
<dbReference type="EMBL" id="JAPEUX010000008">
    <property type="protein sequence ID" value="KAJ4347300.1"/>
    <property type="molecule type" value="Genomic_DNA"/>
</dbReference>
<reference evidence="2" key="1">
    <citation type="submission" date="2022-10" db="EMBL/GenBank/DDBJ databases">
        <title>Tapping the CABI collections for fungal endophytes: first genome assemblies for Collariella, Neodidymelliopsis, Ascochyta clinopodiicola, Didymella pomorum, Didymosphaeria variabile, Neocosmospora piperis and Neocucurbitaria cava.</title>
        <authorList>
            <person name="Hill R."/>
        </authorList>
    </citation>
    <scope>NUCLEOTIDE SEQUENCE</scope>
    <source>
        <strain evidence="2">IMI 356815</strain>
    </source>
</reference>
<feature type="compositionally biased region" description="Polar residues" evidence="1">
    <location>
        <begin position="271"/>
        <end position="292"/>
    </location>
</feature>
<dbReference type="AlphaFoldDB" id="A0A9W9C682"/>
<evidence type="ECO:0000313" key="3">
    <source>
        <dbReference type="Proteomes" id="UP001140513"/>
    </source>
</evidence>
<feature type="compositionally biased region" description="Polar residues" evidence="1">
    <location>
        <begin position="308"/>
        <end position="320"/>
    </location>
</feature>
<comment type="caution">
    <text evidence="2">The sequence shown here is derived from an EMBL/GenBank/DDBJ whole genome shotgun (WGS) entry which is preliminary data.</text>
</comment>
<name>A0A9W9C682_9PLEO</name>
<dbReference type="RefSeq" id="XP_056067100.1">
    <property type="nucleotide sequence ID" value="XM_056219973.1"/>
</dbReference>
<proteinExistence type="predicted"/>
<dbReference type="OrthoDB" id="10530336at2759"/>
<evidence type="ECO:0000256" key="1">
    <source>
        <dbReference type="SAM" id="MobiDB-lite"/>
    </source>
</evidence>
<keyword evidence="3" id="KW-1185">Reference proteome</keyword>
<accession>A0A9W9C682</accession>
<organism evidence="2 3">
    <name type="scientific">Didymosphaeria variabile</name>
    <dbReference type="NCBI Taxonomy" id="1932322"/>
    <lineage>
        <taxon>Eukaryota</taxon>
        <taxon>Fungi</taxon>
        <taxon>Dikarya</taxon>
        <taxon>Ascomycota</taxon>
        <taxon>Pezizomycotina</taxon>
        <taxon>Dothideomycetes</taxon>
        <taxon>Pleosporomycetidae</taxon>
        <taxon>Pleosporales</taxon>
        <taxon>Massarineae</taxon>
        <taxon>Didymosphaeriaceae</taxon>
        <taxon>Didymosphaeria</taxon>
    </lineage>
</organism>
<protein>
    <submittedName>
        <fullName evidence="2">Uncharacterized protein</fullName>
    </submittedName>
</protein>
<feature type="region of interest" description="Disordered" evidence="1">
    <location>
        <begin position="255"/>
        <end position="374"/>
    </location>
</feature>
<sequence length="374" mass="40923">MLLNLGACRGLSMPRGQEIKGPTAQLASGVKAPRSSLEELPPRTPTTSVPTATPKTKPGFPAPKFNTFPPRRVRDKAVRSSLPDTPGYGAVEPLAPLLRGVRDYKDGKPEKSPLGDDVDEQAIWVACAERLDFASDVAATQAWARIFRERAGGYSWEETEKELPRLDAWRTRRGTLSPPRESSPIRMPDGRLSSMKTVGAQTAQKDRHEMALESVRSASSVQVFSTETAERVEMKRVRIKDVDCRGVAGRRESLKQGVDNTTMTLPCRTPMAQQSNGGQTQNSTRRYGTTQRSPPPQHPSAAAPLPTPSNILESSKALSGTPTTKPQTPTHPWEAAWHHDLPIPSAFPRSLPHASGILPSRVRPVLSFRRGVRS</sequence>
<feature type="region of interest" description="Disordered" evidence="1">
    <location>
        <begin position="173"/>
        <end position="192"/>
    </location>
</feature>
<feature type="region of interest" description="Disordered" evidence="1">
    <location>
        <begin position="1"/>
        <end position="69"/>
    </location>
</feature>
<dbReference type="Proteomes" id="UP001140513">
    <property type="component" value="Unassembled WGS sequence"/>
</dbReference>
<feature type="compositionally biased region" description="Polar residues" evidence="1">
    <location>
        <begin position="45"/>
        <end position="54"/>
    </location>
</feature>
<gene>
    <name evidence="2" type="ORF">N0V89_011240</name>
</gene>